<proteinExistence type="predicted"/>
<protein>
    <submittedName>
        <fullName evidence="1">Uncharacterized protein</fullName>
    </submittedName>
</protein>
<reference evidence="1" key="1">
    <citation type="submission" date="2021-03" db="EMBL/GenBank/DDBJ databases">
        <title>Draft genome sequence of rust myrtle Austropuccinia psidii MF-1, a brazilian biotype.</title>
        <authorList>
            <person name="Quecine M.C."/>
            <person name="Pachon D.M.R."/>
            <person name="Bonatelli M.L."/>
            <person name="Correr F.H."/>
            <person name="Franceschini L.M."/>
            <person name="Leite T.F."/>
            <person name="Margarido G.R.A."/>
            <person name="Almeida C.A."/>
            <person name="Ferrarezi J.A."/>
            <person name="Labate C.A."/>
        </authorList>
    </citation>
    <scope>NUCLEOTIDE SEQUENCE</scope>
    <source>
        <strain evidence="1">MF-1</strain>
    </source>
</reference>
<accession>A0A9Q3J7M5</accession>
<sequence>MSGVRAPHWAPLNSPFTLTPPPHCAAAPIQLPQMRPAASPSAPLKVDPLLGKPPCMIALGLATKLCLRSCHRGSCGNPLGLHDLMVVISNKSWLKLSFAAVVVLNKKSNVPFLIHKILQ</sequence>
<organism evidence="1 2">
    <name type="scientific">Austropuccinia psidii MF-1</name>
    <dbReference type="NCBI Taxonomy" id="1389203"/>
    <lineage>
        <taxon>Eukaryota</taxon>
        <taxon>Fungi</taxon>
        <taxon>Dikarya</taxon>
        <taxon>Basidiomycota</taxon>
        <taxon>Pucciniomycotina</taxon>
        <taxon>Pucciniomycetes</taxon>
        <taxon>Pucciniales</taxon>
        <taxon>Sphaerophragmiaceae</taxon>
        <taxon>Austropuccinia</taxon>
    </lineage>
</organism>
<gene>
    <name evidence="1" type="ORF">O181_096736</name>
</gene>
<evidence type="ECO:0000313" key="1">
    <source>
        <dbReference type="EMBL" id="MBW0557021.1"/>
    </source>
</evidence>
<dbReference type="Proteomes" id="UP000765509">
    <property type="component" value="Unassembled WGS sequence"/>
</dbReference>
<dbReference type="AlphaFoldDB" id="A0A9Q3J7M5"/>
<evidence type="ECO:0000313" key="2">
    <source>
        <dbReference type="Proteomes" id="UP000765509"/>
    </source>
</evidence>
<name>A0A9Q3J7M5_9BASI</name>
<keyword evidence="2" id="KW-1185">Reference proteome</keyword>
<comment type="caution">
    <text evidence="1">The sequence shown here is derived from an EMBL/GenBank/DDBJ whole genome shotgun (WGS) entry which is preliminary data.</text>
</comment>
<dbReference type="EMBL" id="AVOT02064692">
    <property type="protein sequence ID" value="MBW0557021.1"/>
    <property type="molecule type" value="Genomic_DNA"/>
</dbReference>